<dbReference type="EMBL" id="JAPQKR010000014">
    <property type="protein sequence ID" value="KAJ5198548.1"/>
    <property type="molecule type" value="Genomic_DNA"/>
</dbReference>
<comment type="caution">
    <text evidence="1">The sequence shown here is derived from an EMBL/GenBank/DDBJ whole genome shotgun (WGS) entry which is preliminary data.</text>
</comment>
<gene>
    <name evidence="1" type="ORF">N7498_007665</name>
</gene>
<proteinExistence type="predicted"/>
<dbReference type="Proteomes" id="UP001150904">
    <property type="component" value="Unassembled WGS sequence"/>
</dbReference>
<name>A0A9W9ME22_9EURO</name>
<keyword evidence="2" id="KW-1185">Reference proteome</keyword>
<dbReference type="AlphaFoldDB" id="A0A9W9ME22"/>
<accession>A0A9W9ME22</accession>
<dbReference type="OrthoDB" id="4368032at2759"/>
<reference evidence="1" key="1">
    <citation type="submission" date="2022-12" db="EMBL/GenBank/DDBJ databases">
        <authorList>
            <person name="Petersen C."/>
        </authorList>
    </citation>
    <scope>NUCLEOTIDE SEQUENCE</scope>
    <source>
        <strain evidence="1">IBT 15544</strain>
    </source>
</reference>
<reference evidence="1" key="2">
    <citation type="journal article" date="2023" name="IMA Fungus">
        <title>Comparative genomic study of the Penicillium genus elucidates a diverse pangenome and 15 lateral gene transfer events.</title>
        <authorList>
            <person name="Petersen C."/>
            <person name="Sorensen T."/>
            <person name="Nielsen M.R."/>
            <person name="Sondergaard T.E."/>
            <person name="Sorensen J.L."/>
            <person name="Fitzpatrick D.A."/>
            <person name="Frisvad J.C."/>
            <person name="Nielsen K.L."/>
        </authorList>
    </citation>
    <scope>NUCLEOTIDE SEQUENCE</scope>
    <source>
        <strain evidence="1">IBT 15544</strain>
    </source>
</reference>
<sequence>MNAEDLAARGFPDTNWADYNLDELDTCLSDLRSSRQVHNLHLVYVKPTNLQPINILIIWISGSSDERSQATVTRTLSFLTLLIGATSSGTFADLESLCDIIGFYTQLEGAALKLRSNETRAFDYSLVYDDCKSIFKGKISSCQIRRPDGEGGDDCFTEEWIKVSQAGSLKYGYSYTQFY</sequence>
<protein>
    <submittedName>
        <fullName evidence="1">Uncharacterized protein</fullName>
    </submittedName>
</protein>
<evidence type="ECO:0000313" key="1">
    <source>
        <dbReference type="EMBL" id="KAJ5198548.1"/>
    </source>
</evidence>
<organism evidence="1 2">
    <name type="scientific">Penicillium cinerascens</name>
    <dbReference type="NCBI Taxonomy" id="70096"/>
    <lineage>
        <taxon>Eukaryota</taxon>
        <taxon>Fungi</taxon>
        <taxon>Dikarya</taxon>
        <taxon>Ascomycota</taxon>
        <taxon>Pezizomycotina</taxon>
        <taxon>Eurotiomycetes</taxon>
        <taxon>Eurotiomycetidae</taxon>
        <taxon>Eurotiales</taxon>
        <taxon>Aspergillaceae</taxon>
        <taxon>Penicillium</taxon>
    </lineage>
</organism>
<evidence type="ECO:0000313" key="2">
    <source>
        <dbReference type="Proteomes" id="UP001150904"/>
    </source>
</evidence>
<dbReference type="GeneID" id="83182028"/>
<dbReference type="RefSeq" id="XP_058306976.1">
    <property type="nucleotide sequence ID" value="XM_058454727.1"/>
</dbReference>